<dbReference type="Gene3D" id="2.130.10.30">
    <property type="entry name" value="Regulator of chromosome condensation 1/beta-lactamase-inhibitor protein II"/>
    <property type="match status" value="2"/>
</dbReference>
<dbReference type="GO" id="GO:0005737">
    <property type="term" value="C:cytoplasm"/>
    <property type="evidence" value="ECO:0007669"/>
    <property type="project" value="TreeGrafter"/>
</dbReference>
<dbReference type="KEGG" id="samy:DB32_002294"/>
<dbReference type="PROSITE" id="PS50012">
    <property type="entry name" value="RCC1_3"/>
    <property type="match status" value="4"/>
</dbReference>
<dbReference type="InterPro" id="IPR000408">
    <property type="entry name" value="Reg_chr_condens"/>
</dbReference>
<dbReference type="Proteomes" id="UP000034883">
    <property type="component" value="Chromosome"/>
</dbReference>
<dbReference type="PANTHER" id="PTHR45982:SF1">
    <property type="entry name" value="REGULATOR OF CHROMOSOME CONDENSATION"/>
    <property type="match status" value="1"/>
</dbReference>
<dbReference type="InterPro" id="IPR009091">
    <property type="entry name" value="RCC1/BLIP-II"/>
</dbReference>
<proteinExistence type="predicted"/>
<evidence type="ECO:0000313" key="2">
    <source>
        <dbReference type="EMBL" id="AKF05145.1"/>
    </source>
</evidence>
<feature type="region of interest" description="Disordered" evidence="1">
    <location>
        <begin position="17"/>
        <end position="44"/>
    </location>
</feature>
<dbReference type="AlphaFoldDB" id="A0A0F6YIH8"/>
<feature type="compositionally biased region" description="Low complexity" evidence="1">
    <location>
        <begin position="22"/>
        <end position="32"/>
    </location>
</feature>
<reference evidence="2 3" key="1">
    <citation type="submission" date="2015-03" db="EMBL/GenBank/DDBJ databases">
        <title>Genome assembly of Sandaracinus amylolyticus DSM 53668.</title>
        <authorList>
            <person name="Sharma G."/>
            <person name="Subramanian S."/>
        </authorList>
    </citation>
    <scope>NUCLEOTIDE SEQUENCE [LARGE SCALE GENOMIC DNA]</scope>
    <source>
        <strain evidence="2 3">DSM 53668</strain>
    </source>
</reference>
<dbReference type="STRING" id="927083.DB32_002294"/>
<dbReference type="InterPro" id="IPR051553">
    <property type="entry name" value="Ran_GTPase-activating"/>
</dbReference>
<dbReference type="Pfam" id="PF13540">
    <property type="entry name" value="RCC1_2"/>
    <property type="match status" value="4"/>
</dbReference>
<name>A0A0F6YIH8_9BACT</name>
<accession>A0A0F6YIH8</accession>
<dbReference type="EMBL" id="CP011125">
    <property type="protein sequence ID" value="AKF05145.1"/>
    <property type="molecule type" value="Genomic_DNA"/>
</dbReference>
<evidence type="ECO:0000256" key="1">
    <source>
        <dbReference type="SAM" id="MobiDB-lite"/>
    </source>
</evidence>
<sequence length="467" mass="47279">MIALALGVGCGDDDGTVGGDDAGAADGGVDAAMPTSDAGRDAGTDAGPSCTSGCEIAELALGSKFSCARRENGEVLCWGRGQEGQLGDGSRTHGGRCVGGGIVETFDCSPRPVVVDLESAASSVSAGWTSICAIDGESDAQCWGEAGFRIGSLPEEAARYAPQPFPMLEDVEGVAEATFTICALDDGGAVRCAGNNGSGQTGSGMFSTTELNPVPVVRAEPADTALTGAVEVVLGTFSDFGCARTADEVLCWGSGEAGQLATDPPALPSNCATGSTAQNRCTSRAITITGLPEMPVTQLAAGGEHVCALLADQTVVCWGGNDAGQLGTGDRTARIVPTAVPGLTGVTRIAAGANHTCAVLSDGGVRCWGYNRFGQLGDGDETHEDTACRVSDSDTGDCSSTPVAVMGVDDATFVDVGVDHTCLVRAEGTEVWCWGRNDMLQTQGSATFSPTPDEVLPRYAPAQVMGL</sequence>
<dbReference type="PANTHER" id="PTHR45982">
    <property type="entry name" value="REGULATOR OF CHROMOSOME CONDENSATION"/>
    <property type="match status" value="1"/>
</dbReference>
<organism evidence="2 3">
    <name type="scientific">Sandaracinus amylolyticus</name>
    <dbReference type="NCBI Taxonomy" id="927083"/>
    <lineage>
        <taxon>Bacteria</taxon>
        <taxon>Pseudomonadati</taxon>
        <taxon>Myxococcota</taxon>
        <taxon>Polyangia</taxon>
        <taxon>Polyangiales</taxon>
        <taxon>Sandaracinaceae</taxon>
        <taxon>Sandaracinus</taxon>
    </lineage>
</organism>
<protein>
    <submittedName>
        <fullName evidence="2">BNR repeat domain protein</fullName>
    </submittedName>
</protein>
<gene>
    <name evidence="2" type="ORF">DB32_002294</name>
</gene>
<dbReference type="GO" id="GO:0005085">
    <property type="term" value="F:guanyl-nucleotide exchange factor activity"/>
    <property type="evidence" value="ECO:0007669"/>
    <property type="project" value="TreeGrafter"/>
</dbReference>
<keyword evidence="3" id="KW-1185">Reference proteome</keyword>
<dbReference type="SUPFAM" id="SSF50985">
    <property type="entry name" value="RCC1/BLIP-II"/>
    <property type="match status" value="2"/>
</dbReference>
<evidence type="ECO:0000313" key="3">
    <source>
        <dbReference type="Proteomes" id="UP000034883"/>
    </source>
</evidence>
<dbReference type="PRINTS" id="PR00633">
    <property type="entry name" value="RCCNDNSATION"/>
</dbReference>